<dbReference type="EnsemblPlants" id="LPERR07G05130.1">
    <property type="protein sequence ID" value="LPERR07G05130.1"/>
    <property type="gene ID" value="LPERR07G05130"/>
</dbReference>
<dbReference type="STRING" id="77586.A0A0D9WWE9"/>
<accession>A0A0D9WWE9</accession>
<protein>
    <submittedName>
        <fullName evidence="2">Uncharacterized protein</fullName>
    </submittedName>
</protein>
<dbReference type="InterPro" id="IPR036852">
    <property type="entry name" value="Peptidase_S8/S53_dom_sf"/>
</dbReference>
<evidence type="ECO:0000313" key="3">
    <source>
        <dbReference type="Proteomes" id="UP000032180"/>
    </source>
</evidence>
<evidence type="ECO:0000313" key="2">
    <source>
        <dbReference type="EnsemblPlants" id="LPERR07G05130.1"/>
    </source>
</evidence>
<dbReference type="Gene3D" id="3.40.50.200">
    <property type="entry name" value="Peptidase S8/S53 domain"/>
    <property type="match status" value="1"/>
</dbReference>
<keyword evidence="3" id="KW-1185">Reference proteome</keyword>
<evidence type="ECO:0000256" key="1">
    <source>
        <dbReference type="SAM" id="MobiDB-lite"/>
    </source>
</evidence>
<dbReference type="Proteomes" id="UP000032180">
    <property type="component" value="Chromosome 7"/>
</dbReference>
<proteinExistence type="predicted"/>
<reference evidence="3" key="2">
    <citation type="submission" date="2013-12" db="EMBL/GenBank/DDBJ databases">
        <authorList>
            <person name="Yu Y."/>
            <person name="Lee S."/>
            <person name="de Baynast K."/>
            <person name="Wissotski M."/>
            <person name="Liu L."/>
            <person name="Talag J."/>
            <person name="Goicoechea J."/>
            <person name="Angelova A."/>
            <person name="Jetty R."/>
            <person name="Kudrna D."/>
            <person name="Golser W."/>
            <person name="Rivera L."/>
            <person name="Zhang J."/>
            <person name="Wing R."/>
        </authorList>
    </citation>
    <scope>NUCLEOTIDE SEQUENCE</scope>
</reference>
<dbReference type="GO" id="GO:0006508">
    <property type="term" value="P:proteolysis"/>
    <property type="evidence" value="ECO:0007669"/>
    <property type="project" value="InterPro"/>
</dbReference>
<organism evidence="2 3">
    <name type="scientific">Leersia perrieri</name>
    <dbReference type="NCBI Taxonomy" id="77586"/>
    <lineage>
        <taxon>Eukaryota</taxon>
        <taxon>Viridiplantae</taxon>
        <taxon>Streptophyta</taxon>
        <taxon>Embryophyta</taxon>
        <taxon>Tracheophyta</taxon>
        <taxon>Spermatophyta</taxon>
        <taxon>Magnoliopsida</taxon>
        <taxon>Liliopsida</taxon>
        <taxon>Poales</taxon>
        <taxon>Poaceae</taxon>
        <taxon>BOP clade</taxon>
        <taxon>Oryzoideae</taxon>
        <taxon>Oryzeae</taxon>
        <taxon>Oryzinae</taxon>
        <taxon>Leersia</taxon>
    </lineage>
</organism>
<reference evidence="2" key="3">
    <citation type="submission" date="2015-04" db="UniProtKB">
        <authorList>
            <consortium name="EnsemblPlants"/>
        </authorList>
    </citation>
    <scope>IDENTIFICATION</scope>
</reference>
<sequence>MLDSGVWPDSPSFSDDGLGPPPTRWKGSCHNFTCNNCTPSPDALRRTQPPHDAVVCCLAPPPPTA</sequence>
<reference evidence="2 3" key="1">
    <citation type="submission" date="2012-08" db="EMBL/GenBank/DDBJ databases">
        <title>Oryza genome evolution.</title>
        <authorList>
            <person name="Wing R.A."/>
        </authorList>
    </citation>
    <scope>NUCLEOTIDE SEQUENCE</scope>
</reference>
<dbReference type="HOGENOM" id="CLU_2852934_0_0_1"/>
<dbReference type="Gramene" id="LPERR07G05130.1">
    <property type="protein sequence ID" value="LPERR07G05130.1"/>
    <property type="gene ID" value="LPERR07G05130"/>
</dbReference>
<dbReference type="AlphaFoldDB" id="A0A0D9WWE9"/>
<dbReference type="GO" id="GO:0004252">
    <property type="term" value="F:serine-type endopeptidase activity"/>
    <property type="evidence" value="ECO:0007669"/>
    <property type="project" value="InterPro"/>
</dbReference>
<feature type="region of interest" description="Disordered" evidence="1">
    <location>
        <begin position="1"/>
        <end position="21"/>
    </location>
</feature>
<name>A0A0D9WWE9_9ORYZ</name>